<dbReference type="GO" id="GO:0009060">
    <property type="term" value="P:aerobic respiration"/>
    <property type="evidence" value="ECO:0007669"/>
    <property type="project" value="InterPro"/>
</dbReference>
<feature type="transmembrane region" description="Helical" evidence="6">
    <location>
        <begin position="771"/>
        <end position="790"/>
    </location>
</feature>
<feature type="transmembrane region" description="Helical" evidence="6">
    <location>
        <begin position="344"/>
        <end position="362"/>
    </location>
</feature>
<evidence type="ECO:0000256" key="2">
    <source>
        <dbReference type="ARBA" id="ARBA00022692"/>
    </source>
</evidence>
<feature type="transmembrane region" description="Helical" evidence="6">
    <location>
        <begin position="382"/>
        <end position="402"/>
    </location>
</feature>
<feature type="transmembrane region" description="Helical" evidence="6">
    <location>
        <begin position="618"/>
        <end position="641"/>
    </location>
</feature>
<dbReference type="Pfam" id="PF00115">
    <property type="entry name" value="COX1"/>
    <property type="match status" value="1"/>
</dbReference>
<keyword evidence="4 6" id="KW-0472">Membrane</keyword>
<name>U3TDQ1_9CREN</name>
<dbReference type="InterPro" id="IPR000883">
    <property type="entry name" value="Cyt_C_Oxase_1"/>
</dbReference>
<evidence type="ECO:0000313" key="9">
    <source>
        <dbReference type="EMBL" id="BAN89489.1"/>
    </source>
</evidence>
<evidence type="ECO:0000256" key="1">
    <source>
        <dbReference type="ARBA" id="ARBA00004141"/>
    </source>
</evidence>
<feature type="transmembrane region" description="Helical" evidence="6">
    <location>
        <begin position="277"/>
        <end position="296"/>
    </location>
</feature>
<feature type="domain" description="Cytochrome oxidase subunit I profile" evidence="8">
    <location>
        <begin position="7"/>
        <end position="517"/>
    </location>
</feature>
<dbReference type="Gene3D" id="1.20.210.10">
    <property type="entry name" value="Cytochrome c oxidase-like, subunit I domain"/>
    <property type="match status" value="1"/>
</dbReference>
<feature type="transmembrane region" description="Helical" evidence="6">
    <location>
        <begin position="68"/>
        <end position="89"/>
    </location>
</feature>
<dbReference type="GO" id="GO:0016020">
    <property type="term" value="C:membrane"/>
    <property type="evidence" value="ECO:0007669"/>
    <property type="project" value="UniProtKB-SubCell"/>
</dbReference>
<feature type="transmembrane region" description="Helical" evidence="6">
    <location>
        <begin position="688"/>
        <end position="709"/>
    </location>
</feature>
<dbReference type="Gene3D" id="1.20.120.80">
    <property type="entry name" value="Cytochrome c oxidase, subunit III, four-helix bundle"/>
    <property type="match status" value="1"/>
</dbReference>
<dbReference type="InterPro" id="IPR013833">
    <property type="entry name" value="Cyt_c_oxidase_su3_a-hlx"/>
</dbReference>
<comment type="similarity">
    <text evidence="5">Belongs to the heme-copper respiratory oxidase family.</text>
</comment>
<protein>
    <submittedName>
        <fullName evidence="9">Heme/copper-type cytochrome/quinol oxidase subunit 1</fullName>
    </submittedName>
</protein>
<evidence type="ECO:0000259" key="8">
    <source>
        <dbReference type="PROSITE" id="PS50855"/>
    </source>
</evidence>
<dbReference type="PROSITE" id="PS00077">
    <property type="entry name" value="COX1_CUB"/>
    <property type="match status" value="1"/>
</dbReference>
<dbReference type="GO" id="GO:0022904">
    <property type="term" value="P:respiratory electron transport chain"/>
    <property type="evidence" value="ECO:0007669"/>
    <property type="project" value="InterPro"/>
</dbReference>
<keyword evidence="10" id="KW-1185">Reference proteome</keyword>
<dbReference type="STRING" id="1198449.ACAM_0020"/>
<keyword evidence="3 6" id="KW-1133">Transmembrane helix</keyword>
<evidence type="ECO:0000256" key="3">
    <source>
        <dbReference type="ARBA" id="ARBA00022989"/>
    </source>
</evidence>
<dbReference type="PATRIC" id="fig|1198449.6.peg.20"/>
<keyword evidence="5" id="KW-0408">Iron</keyword>
<dbReference type="InterPro" id="IPR035973">
    <property type="entry name" value="Cyt_c_oxidase_su3-like_sf"/>
</dbReference>
<dbReference type="InterPro" id="IPR000298">
    <property type="entry name" value="Cyt_c_oxidase-like_su3"/>
</dbReference>
<feature type="transmembrane region" description="Helical" evidence="6">
    <location>
        <begin position="653"/>
        <end position="676"/>
    </location>
</feature>
<feature type="transmembrane region" description="Helical" evidence="6">
    <location>
        <begin position="21"/>
        <end position="48"/>
    </location>
</feature>
<feature type="transmembrane region" description="Helical" evidence="6">
    <location>
        <begin position="729"/>
        <end position="751"/>
    </location>
</feature>
<dbReference type="EMBL" id="AP012489">
    <property type="protein sequence ID" value="BAN89489.1"/>
    <property type="molecule type" value="Genomic_DNA"/>
</dbReference>
<dbReference type="GO" id="GO:0015990">
    <property type="term" value="P:electron transport coupled proton transport"/>
    <property type="evidence" value="ECO:0007669"/>
    <property type="project" value="TreeGrafter"/>
</dbReference>
<evidence type="ECO:0000256" key="5">
    <source>
        <dbReference type="RuleBase" id="RU000370"/>
    </source>
</evidence>
<proteinExistence type="inferred from homology"/>
<dbReference type="GO" id="GO:0020037">
    <property type="term" value="F:heme binding"/>
    <property type="evidence" value="ECO:0007669"/>
    <property type="project" value="InterPro"/>
</dbReference>
<feature type="transmembrane region" description="Helical" evidence="6">
    <location>
        <begin position="148"/>
        <end position="173"/>
    </location>
</feature>
<dbReference type="SUPFAM" id="SSF81442">
    <property type="entry name" value="Cytochrome c oxidase subunit I-like"/>
    <property type="match status" value="1"/>
</dbReference>
<dbReference type="PRINTS" id="PR01165">
    <property type="entry name" value="CYCOXIDASEI"/>
</dbReference>
<evidence type="ECO:0000313" key="10">
    <source>
        <dbReference type="Proteomes" id="UP000016887"/>
    </source>
</evidence>
<feature type="transmembrane region" description="Helical" evidence="6">
    <location>
        <begin position="457"/>
        <end position="479"/>
    </location>
</feature>
<keyword evidence="5" id="KW-0479">Metal-binding</keyword>
<evidence type="ECO:0000256" key="4">
    <source>
        <dbReference type="ARBA" id="ARBA00023136"/>
    </source>
</evidence>
<dbReference type="RefSeq" id="WP_022540770.1">
    <property type="nucleotide sequence ID" value="NC_022521.1"/>
</dbReference>
<dbReference type="InterPro" id="IPR036927">
    <property type="entry name" value="Cyt_c_oxase-like_su1_sf"/>
</dbReference>
<keyword evidence="5" id="KW-0679">Respiratory chain</keyword>
<dbReference type="PANTHER" id="PTHR10422">
    <property type="entry name" value="CYTOCHROME C OXIDASE SUBUNIT 1"/>
    <property type="match status" value="1"/>
</dbReference>
<dbReference type="PROSITE" id="PS50253">
    <property type="entry name" value="COX3"/>
    <property type="match status" value="1"/>
</dbReference>
<dbReference type="OrthoDB" id="33297at2157"/>
<feature type="transmembrane region" description="Helical" evidence="6">
    <location>
        <begin position="249"/>
        <end position="268"/>
    </location>
</feature>
<feature type="transmembrane region" description="Helical" evidence="6">
    <location>
        <begin position="544"/>
        <end position="564"/>
    </location>
</feature>
<evidence type="ECO:0000256" key="6">
    <source>
        <dbReference type="SAM" id="Phobius"/>
    </source>
</evidence>
<dbReference type="eggNOG" id="arCOG04650">
    <property type="taxonomic scope" value="Archaea"/>
</dbReference>
<dbReference type="Gene3D" id="1.10.287.70">
    <property type="match status" value="1"/>
</dbReference>
<feature type="transmembrane region" description="Helical" evidence="6">
    <location>
        <begin position="185"/>
        <end position="206"/>
    </location>
</feature>
<accession>U3TDQ1</accession>
<sequence>MGGEGRLYSIKRWLFTTNHKDVGILYLVTSLYFFIVAGTLALLFRIQLSVPENTFLDAAKFNQAVTNHGLLMVFWFISPLGFAFANYFVPIQLGAKDMAFPRLNALSYWLLLFGGLLMLAGLFLPGGAADFGWTAYAPLNTDEFTPNYGANLTAFGLLFMVASVTVGTVNFLVTIFQNRAKNYKLMGLPIFTWGIFLTVLMMLWAFPSLQAALVLLGVDRLFQAAIFSWPEGGSLLWNHLFWFFGHPEVYIVLFPGLALALDMIIVFSRRPLLGRKVIIGALIAAAILSFGVYAHHMFMTGIDLMYLKLHMFNTELISVPFGIITILAILSLLGGAIKLSTPMLFALGSIAVFIIGGFSGVFNSNPLLDVGNRGTYWIVAHFHYVMVGAALFALFGGLYYWFPKMTGRMYNERLGKIHFIVSFIGFNILYFPMFLLIEMPRRIFTYPAWTDWGPLNFIATVGGFIFGLSHLIMFANLIYSAKYGKPAEKNPWRAWSYEWLIDSPPSEFNFDGIPVVQNGRLMVVSTDGAIPSGNGHHGNHLSPWPLLISFGPFLFLLGLGMWIAQVPFSLPIMIAGAIISVYSVYGWFRDDFSERFQFEEPPETKERWPFTKIHRVKLGMYFFLFGDAVFFAGLLGSYVLMRLENPSLPGGLFLHNIYLGLLGVLTMIWSWLFIYIAARAAKIGDRSLSLAGLSLGILLSLGFLALTGFDWLTTVRLGQGLENPLVATTFTVLLSHSLHLLAGVLVLFYLLMKVWIRGFTGHTKETIDTMALYFGFLAIVTIAIYGLSYLF</sequence>
<feature type="transmembrane region" description="Helical" evidence="6">
    <location>
        <begin position="570"/>
        <end position="588"/>
    </location>
</feature>
<dbReference type="AlphaFoldDB" id="U3TDQ1"/>
<feature type="domain" description="Heme-copper oxidase subunit III family profile" evidence="7">
    <location>
        <begin position="532"/>
        <end position="791"/>
    </location>
</feature>
<reference evidence="9 10" key="1">
    <citation type="journal article" date="2013" name="Appl. Environ. Microbiol.">
        <title>Variation of the Virus-Related Elements within Syntenic Genomes of the Hyperthermophilic Archaeon Aeropyrum.</title>
        <authorList>
            <person name="Daifuku T."/>
            <person name="Yoshida T."/>
            <person name="Kitamura T."/>
            <person name="Kawaichi S."/>
            <person name="Inoue T."/>
            <person name="Nomura K."/>
            <person name="Yoshida Y."/>
            <person name="Kuno S."/>
            <person name="Sako Y."/>
        </authorList>
    </citation>
    <scope>NUCLEOTIDE SEQUENCE [LARGE SCALE GENOMIC DNA]</scope>
    <source>
        <strain evidence="9 10">SY1</strain>
    </source>
</reference>
<organism evidence="9 10">
    <name type="scientific">Aeropyrum camini SY1 = JCM 12091</name>
    <dbReference type="NCBI Taxonomy" id="1198449"/>
    <lineage>
        <taxon>Archaea</taxon>
        <taxon>Thermoproteota</taxon>
        <taxon>Thermoprotei</taxon>
        <taxon>Desulfurococcales</taxon>
        <taxon>Desulfurococcaceae</taxon>
        <taxon>Aeropyrum</taxon>
    </lineage>
</organism>
<dbReference type="SUPFAM" id="SSF81452">
    <property type="entry name" value="Cytochrome c oxidase subunit III-like"/>
    <property type="match status" value="1"/>
</dbReference>
<comment type="subcellular location">
    <subcellularLocation>
        <location evidence="1">Membrane</location>
        <topology evidence="1">Multi-pass membrane protein</topology>
    </subcellularLocation>
</comment>
<gene>
    <name evidence="9" type="ORF">ACAM_0020</name>
</gene>
<keyword evidence="5" id="KW-0813">Transport</keyword>
<keyword evidence="5" id="KW-0249">Electron transport</keyword>
<feature type="transmembrane region" description="Helical" evidence="6">
    <location>
        <begin position="316"/>
        <end position="337"/>
    </location>
</feature>
<feature type="transmembrane region" description="Helical" evidence="6">
    <location>
        <begin position="414"/>
        <end position="437"/>
    </location>
</feature>
<dbReference type="GeneID" id="17109593"/>
<feature type="transmembrane region" description="Helical" evidence="6">
    <location>
        <begin position="109"/>
        <end position="128"/>
    </location>
</feature>
<dbReference type="GO" id="GO:0004129">
    <property type="term" value="F:cytochrome-c oxidase activity"/>
    <property type="evidence" value="ECO:0007669"/>
    <property type="project" value="InterPro"/>
</dbReference>
<dbReference type="InterPro" id="IPR023615">
    <property type="entry name" value="Cyt_c_Oxase_su1_BS"/>
</dbReference>
<dbReference type="KEGG" id="acj:ACAM_0020"/>
<dbReference type="Proteomes" id="UP000016887">
    <property type="component" value="Chromosome"/>
</dbReference>
<dbReference type="InterPro" id="IPR023616">
    <property type="entry name" value="Cyt_c_oxase-like_su1_dom"/>
</dbReference>
<dbReference type="PANTHER" id="PTHR10422:SF18">
    <property type="entry name" value="CYTOCHROME C OXIDASE SUBUNIT 1"/>
    <property type="match status" value="1"/>
</dbReference>
<keyword evidence="2 5" id="KW-0812">Transmembrane</keyword>
<dbReference type="PROSITE" id="PS50855">
    <property type="entry name" value="COX1"/>
    <property type="match status" value="1"/>
</dbReference>
<keyword evidence="5" id="KW-0349">Heme</keyword>
<evidence type="ECO:0000259" key="7">
    <source>
        <dbReference type="PROSITE" id="PS50253"/>
    </source>
</evidence>